<dbReference type="PROSITE" id="PS00704">
    <property type="entry name" value="PROK_CO2_ANHYDRASE_1"/>
    <property type="match status" value="1"/>
</dbReference>
<comment type="cofactor">
    <cofactor evidence="7">
        <name>Zn(2+)</name>
        <dbReference type="ChEBI" id="CHEBI:29105"/>
    </cofactor>
    <text evidence="7">Binds 1 zinc ion per subunit.</text>
</comment>
<gene>
    <name evidence="8" type="ORF">GTQ34_07385</name>
</gene>
<dbReference type="PANTHER" id="PTHR43175">
    <property type="entry name" value="CARBONIC ANHYDRASE"/>
    <property type="match status" value="1"/>
</dbReference>
<dbReference type="PANTHER" id="PTHR43175:SF3">
    <property type="entry name" value="CARBON DISULFIDE HYDROLASE"/>
    <property type="match status" value="1"/>
</dbReference>
<keyword evidence="3 7" id="KW-0479">Metal-binding</keyword>
<feature type="binding site" evidence="7">
    <location>
        <position position="102"/>
    </location>
    <ligand>
        <name>Zn(2+)</name>
        <dbReference type="ChEBI" id="CHEBI:29105"/>
    </ligand>
</feature>
<dbReference type="AlphaFoldDB" id="A0A964WXM0"/>
<evidence type="ECO:0000256" key="7">
    <source>
        <dbReference type="PIRSR" id="PIRSR601765-1"/>
    </source>
</evidence>
<dbReference type="SMART" id="SM00947">
    <property type="entry name" value="Pro_CA"/>
    <property type="match status" value="1"/>
</dbReference>
<keyword evidence="5" id="KW-0456">Lyase</keyword>
<dbReference type="InterPro" id="IPR001765">
    <property type="entry name" value="Carbonic_anhydrase"/>
</dbReference>
<name>A0A964WXM0_9FLAO</name>
<comment type="catalytic activity">
    <reaction evidence="6">
        <text>hydrogencarbonate + H(+) = CO2 + H2O</text>
        <dbReference type="Rhea" id="RHEA:10748"/>
        <dbReference type="ChEBI" id="CHEBI:15377"/>
        <dbReference type="ChEBI" id="CHEBI:15378"/>
        <dbReference type="ChEBI" id="CHEBI:16526"/>
        <dbReference type="ChEBI" id="CHEBI:17544"/>
        <dbReference type="EC" id="4.2.1.1"/>
    </reaction>
</comment>
<feature type="binding site" evidence="7">
    <location>
        <position position="99"/>
    </location>
    <ligand>
        <name>Zn(2+)</name>
        <dbReference type="ChEBI" id="CHEBI:29105"/>
    </ligand>
</feature>
<dbReference type="GO" id="GO:0008270">
    <property type="term" value="F:zinc ion binding"/>
    <property type="evidence" value="ECO:0007669"/>
    <property type="project" value="InterPro"/>
</dbReference>
<organism evidence="8 9">
    <name type="scientific">Flagellimonas ochracea</name>
    <dbReference type="NCBI Taxonomy" id="2696472"/>
    <lineage>
        <taxon>Bacteria</taxon>
        <taxon>Pseudomonadati</taxon>
        <taxon>Bacteroidota</taxon>
        <taxon>Flavobacteriia</taxon>
        <taxon>Flavobacteriales</taxon>
        <taxon>Flavobacteriaceae</taxon>
        <taxon>Flagellimonas</taxon>
    </lineage>
</organism>
<feature type="binding site" evidence="7">
    <location>
        <position position="38"/>
    </location>
    <ligand>
        <name>Zn(2+)</name>
        <dbReference type="ChEBI" id="CHEBI:29105"/>
    </ligand>
</feature>
<proteinExistence type="inferred from homology"/>
<accession>A0A964WXM0</accession>
<dbReference type="InterPro" id="IPR015892">
    <property type="entry name" value="Carbonic_anhydrase_CS"/>
</dbReference>
<dbReference type="Gene3D" id="3.40.1050.10">
    <property type="entry name" value="Carbonic anhydrase"/>
    <property type="match status" value="1"/>
</dbReference>
<sequence>MSNLQTLINRNQDFKNQFGHSDLPILPKLRTVILTCADSRVDPAHIFDLGLGDSVVIRNTGGRVTQETIDEIASYAFMSAMMDKSKGVQEPFEVVILHHTQCGAERFANPELQKALKNKTGVDVASIAIHDHEESMAEDLNRLIDAKKELPDHIIVSGSIYDVKTGGVETTINPSTLEDLRRATPNE</sequence>
<reference evidence="8" key="1">
    <citation type="submission" date="2020-01" db="EMBL/GenBank/DDBJ databases">
        <title>Muricauda ochracea sp. nov., isolated from a tidal flat of Garorim bay in Korea.</title>
        <authorList>
            <person name="Kim D."/>
            <person name="Yoo Y."/>
            <person name="Kim J.-J."/>
        </authorList>
    </citation>
    <scope>NUCLEOTIDE SEQUENCE</scope>
    <source>
        <strain evidence="8">JGD-17</strain>
    </source>
</reference>
<evidence type="ECO:0000313" key="8">
    <source>
        <dbReference type="EMBL" id="NAY91734.1"/>
    </source>
</evidence>
<protein>
    <recommendedName>
        <fullName evidence="2">carbonic anhydrase</fullName>
        <ecNumber evidence="2">4.2.1.1</ecNumber>
    </recommendedName>
</protein>
<comment type="caution">
    <text evidence="8">The sequence shown here is derived from an EMBL/GenBank/DDBJ whole genome shotgun (WGS) entry which is preliminary data.</text>
</comment>
<evidence type="ECO:0000313" key="9">
    <source>
        <dbReference type="Proteomes" id="UP000667650"/>
    </source>
</evidence>
<dbReference type="Proteomes" id="UP000667650">
    <property type="component" value="Unassembled WGS sequence"/>
</dbReference>
<dbReference type="RefSeq" id="WP_166523138.1">
    <property type="nucleotide sequence ID" value="NZ_JAAABI010000002.1"/>
</dbReference>
<dbReference type="GO" id="GO:0004089">
    <property type="term" value="F:carbonate dehydratase activity"/>
    <property type="evidence" value="ECO:0007669"/>
    <property type="project" value="UniProtKB-EC"/>
</dbReference>
<evidence type="ECO:0000256" key="6">
    <source>
        <dbReference type="ARBA" id="ARBA00048348"/>
    </source>
</evidence>
<comment type="similarity">
    <text evidence="1">Belongs to the beta-class carbonic anhydrase family.</text>
</comment>
<keyword evidence="4 7" id="KW-0862">Zinc</keyword>
<evidence type="ECO:0000256" key="3">
    <source>
        <dbReference type="ARBA" id="ARBA00022723"/>
    </source>
</evidence>
<evidence type="ECO:0000256" key="1">
    <source>
        <dbReference type="ARBA" id="ARBA00006217"/>
    </source>
</evidence>
<evidence type="ECO:0000256" key="4">
    <source>
        <dbReference type="ARBA" id="ARBA00022833"/>
    </source>
</evidence>
<dbReference type="InterPro" id="IPR036874">
    <property type="entry name" value="Carbonic_anhydrase_sf"/>
</dbReference>
<evidence type="ECO:0000256" key="2">
    <source>
        <dbReference type="ARBA" id="ARBA00012925"/>
    </source>
</evidence>
<keyword evidence="9" id="KW-1185">Reference proteome</keyword>
<dbReference type="EC" id="4.2.1.1" evidence="2"/>
<dbReference type="GO" id="GO:0015976">
    <property type="term" value="P:carbon utilization"/>
    <property type="evidence" value="ECO:0007669"/>
    <property type="project" value="InterPro"/>
</dbReference>
<evidence type="ECO:0000256" key="5">
    <source>
        <dbReference type="ARBA" id="ARBA00023239"/>
    </source>
</evidence>
<feature type="binding site" evidence="7">
    <location>
        <position position="36"/>
    </location>
    <ligand>
        <name>Zn(2+)</name>
        <dbReference type="ChEBI" id="CHEBI:29105"/>
    </ligand>
</feature>
<dbReference type="Pfam" id="PF00484">
    <property type="entry name" value="Pro_CA"/>
    <property type="match status" value="1"/>
</dbReference>
<dbReference type="SUPFAM" id="SSF53056">
    <property type="entry name" value="beta-carbonic anhydrase, cab"/>
    <property type="match status" value="1"/>
</dbReference>
<dbReference type="EMBL" id="JAAABI010000002">
    <property type="protein sequence ID" value="NAY91734.1"/>
    <property type="molecule type" value="Genomic_DNA"/>
</dbReference>